<sequence>MPSIQTDDIEIYYKVRGTGPPIIFIPGALSDHSAATQQLQAFSDTHTAIAYDLRGHGNTPNPHHTPYSIDQLAEDLHAFITEMGLDRPILCGVSMGGMIAQVYASRYPDQLSALVLADTFSPTFLSRRDRIERLTLMNAMAGLIRLVGYNRAKGFILWFGRKLERNQTTALQTDAFPDMDTVDAVNAVKAVAGFHTTDINLSSITVPTLILYGEHETSIIRRHVPTLSAQIPDSIVQEVPDAGHASPWDNPEFFNSTIRTFLTNQTPIETE</sequence>
<proteinExistence type="predicted"/>
<dbReference type="RefSeq" id="WP_163487735.1">
    <property type="nucleotide sequence ID" value="NZ_CP048739.1"/>
</dbReference>
<dbReference type="Pfam" id="PF00561">
    <property type="entry name" value="Abhydrolase_1"/>
    <property type="match status" value="1"/>
</dbReference>
<reference evidence="3 4" key="1">
    <citation type="submission" date="2020-02" db="EMBL/GenBank/DDBJ databases">
        <title>Whole genome sequence of Halogeometricum borinquense strain wsp4.</title>
        <authorList>
            <person name="Verma D.K."/>
            <person name="Gopal K."/>
            <person name="Prasad E.S."/>
        </authorList>
    </citation>
    <scope>NUCLEOTIDE SEQUENCE [LARGE SCALE GENOMIC DNA]</scope>
    <source>
        <strain evidence="4">wsp4</strain>
    </source>
</reference>
<dbReference type="InterPro" id="IPR050266">
    <property type="entry name" value="AB_hydrolase_sf"/>
</dbReference>
<evidence type="ECO:0000313" key="4">
    <source>
        <dbReference type="Proteomes" id="UP000465846"/>
    </source>
</evidence>
<evidence type="ECO:0000259" key="2">
    <source>
        <dbReference type="Pfam" id="PF00561"/>
    </source>
</evidence>
<dbReference type="PANTHER" id="PTHR43798:SF31">
    <property type="entry name" value="AB HYDROLASE SUPERFAMILY PROTEIN YCLE"/>
    <property type="match status" value="1"/>
</dbReference>
<dbReference type="GeneID" id="44081368"/>
<dbReference type="Gene3D" id="3.40.50.1820">
    <property type="entry name" value="alpha/beta hydrolase"/>
    <property type="match status" value="1"/>
</dbReference>
<name>A0A6C0UN69_9EURY</name>
<dbReference type="InterPro" id="IPR029058">
    <property type="entry name" value="AB_hydrolase_fold"/>
</dbReference>
<protein>
    <submittedName>
        <fullName evidence="3">Alpha/beta hydrolase</fullName>
    </submittedName>
</protein>
<gene>
    <name evidence="3" type="ORF">G3I44_18165</name>
</gene>
<feature type="domain" description="AB hydrolase-1" evidence="2">
    <location>
        <begin position="20"/>
        <end position="251"/>
    </location>
</feature>
<accession>A0A6C0UN69</accession>
<dbReference type="PANTHER" id="PTHR43798">
    <property type="entry name" value="MONOACYLGLYCEROL LIPASE"/>
    <property type="match status" value="1"/>
</dbReference>
<dbReference type="GO" id="GO:0016020">
    <property type="term" value="C:membrane"/>
    <property type="evidence" value="ECO:0007669"/>
    <property type="project" value="TreeGrafter"/>
</dbReference>
<dbReference type="AlphaFoldDB" id="A0A6C0UN69"/>
<organism evidence="3 4">
    <name type="scientific">Halogeometricum borinquense</name>
    <dbReference type="NCBI Taxonomy" id="60847"/>
    <lineage>
        <taxon>Archaea</taxon>
        <taxon>Methanobacteriati</taxon>
        <taxon>Methanobacteriota</taxon>
        <taxon>Stenosarchaea group</taxon>
        <taxon>Halobacteria</taxon>
        <taxon>Halobacteriales</taxon>
        <taxon>Haloferacaceae</taxon>
        <taxon>Halogeometricum</taxon>
    </lineage>
</organism>
<evidence type="ECO:0000256" key="1">
    <source>
        <dbReference type="ARBA" id="ARBA00022801"/>
    </source>
</evidence>
<dbReference type="EMBL" id="CP048739">
    <property type="protein sequence ID" value="QIB76033.1"/>
    <property type="molecule type" value="Genomic_DNA"/>
</dbReference>
<dbReference type="GO" id="GO:0016787">
    <property type="term" value="F:hydrolase activity"/>
    <property type="evidence" value="ECO:0007669"/>
    <property type="project" value="UniProtKB-KW"/>
</dbReference>
<dbReference type="SUPFAM" id="SSF53474">
    <property type="entry name" value="alpha/beta-Hydrolases"/>
    <property type="match status" value="1"/>
</dbReference>
<dbReference type="PRINTS" id="PR00111">
    <property type="entry name" value="ABHYDROLASE"/>
</dbReference>
<keyword evidence="1 3" id="KW-0378">Hydrolase</keyword>
<dbReference type="Proteomes" id="UP000465846">
    <property type="component" value="Chromosome"/>
</dbReference>
<dbReference type="InterPro" id="IPR000073">
    <property type="entry name" value="AB_hydrolase_1"/>
</dbReference>
<evidence type="ECO:0000313" key="3">
    <source>
        <dbReference type="EMBL" id="QIB76033.1"/>
    </source>
</evidence>